<sequence>AIALSGGGAYSGNTISGSTEALVDNSDLYSDGAVSITSGNTSLIESTTAAVSASIAADSGGGSIGVSIGAAITDNKIGQSSDRYRVKAALNNSSLVTGDDLTITANNSMTIKAGAGAGSASVVVSTGGSTLGASGSGVGATNKVYGETSAWIDNSQSIEAGVIDVSATNNASITAVAGAASLGFGLAPDAGAAITVAASIAENTIDSLVTAKAVGDSSSTPRIKSESLAVTAADTSVIDAQVVGVSVGAGLGVSVGAAISVGAAEGTNNVSNQVSASIEDLIVENHNGGVKVAATESTTVKLKAEAASISIGAGSDIGFSLSGAGVKGINNINNSSQAFISDSEITLVPRADYKGASLIEELLENDLVEFADGVYRYIGSDLDLSPDFESDGYKYDENGSRVGEAQTSVESGEQFYFVDGTYRNNGSAELSLEKAIAVAAALRAEALAAEAGTYENHANTAQSAADAAQALADAAQAEADSLAALADTAVEASLNASTSNAVTKAEAAEQAVTAWQAKLEN</sequence>
<dbReference type="HOGENOM" id="CLU_523372_0_0_1"/>
<evidence type="ECO:0000313" key="3">
    <source>
        <dbReference type="EnsemblMetazoa" id="CapteP202737"/>
    </source>
</evidence>
<dbReference type="EnsemblMetazoa" id="CapteT202737">
    <property type="protein sequence ID" value="CapteP202737"/>
    <property type="gene ID" value="CapteG202737"/>
</dbReference>
<dbReference type="Proteomes" id="UP000014760">
    <property type="component" value="Unassembled WGS sequence"/>
</dbReference>
<feature type="coiled-coil region" evidence="1">
    <location>
        <begin position="458"/>
        <end position="485"/>
    </location>
</feature>
<dbReference type="EMBL" id="AMQN01041469">
    <property type="status" value="NOT_ANNOTATED_CDS"/>
    <property type="molecule type" value="Genomic_DNA"/>
</dbReference>
<dbReference type="InterPro" id="IPR047881">
    <property type="entry name" value="LktA_repeat"/>
</dbReference>
<feature type="non-terminal residue" evidence="2">
    <location>
        <position position="1"/>
    </location>
</feature>
<keyword evidence="4" id="KW-1185">Reference proteome</keyword>
<organism evidence="2">
    <name type="scientific">Capitella teleta</name>
    <name type="common">Polychaete worm</name>
    <dbReference type="NCBI Taxonomy" id="283909"/>
    <lineage>
        <taxon>Eukaryota</taxon>
        <taxon>Metazoa</taxon>
        <taxon>Spiralia</taxon>
        <taxon>Lophotrochozoa</taxon>
        <taxon>Annelida</taxon>
        <taxon>Polychaeta</taxon>
        <taxon>Sedentaria</taxon>
        <taxon>Scolecida</taxon>
        <taxon>Capitellidae</taxon>
        <taxon>Capitella</taxon>
    </lineage>
</organism>
<dbReference type="NCBIfam" id="NF012206">
    <property type="entry name" value="LktA_tand_53"/>
    <property type="match status" value="3"/>
</dbReference>
<name>R7V0R2_CAPTE</name>
<evidence type="ECO:0000313" key="2">
    <source>
        <dbReference type="EMBL" id="ELU09802.1"/>
    </source>
</evidence>
<protein>
    <submittedName>
        <fullName evidence="2 3">Uncharacterized protein</fullName>
    </submittedName>
</protein>
<dbReference type="AlphaFoldDB" id="R7V0R2"/>
<reference evidence="4" key="1">
    <citation type="submission" date="2012-12" db="EMBL/GenBank/DDBJ databases">
        <authorList>
            <person name="Hellsten U."/>
            <person name="Grimwood J."/>
            <person name="Chapman J.A."/>
            <person name="Shapiro H."/>
            <person name="Aerts A."/>
            <person name="Otillar R.P."/>
            <person name="Terry A.Y."/>
            <person name="Boore J.L."/>
            <person name="Simakov O."/>
            <person name="Marletaz F."/>
            <person name="Cho S.-J."/>
            <person name="Edsinger-Gonzales E."/>
            <person name="Havlak P."/>
            <person name="Kuo D.-H."/>
            <person name="Larsson T."/>
            <person name="Lv J."/>
            <person name="Arendt D."/>
            <person name="Savage R."/>
            <person name="Osoegawa K."/>
            <person name="de Jong P."/>
            <person name="Lindberg D.R."/>
            <person name="Seaver E.C."/>
            <person name="Weisblat D.A."/>
            <person name="Putnam N.H."/>
            <person name="Grigoriev I.V."/>
            <person name="Rokhsar D.S."/>
        </authorList>
    </citation>
    <scope>NUCLEOTIDE SEQUENCE</scope>
    <source>
        <strain evidence="4">I ESC-2004</strain>
    </source>
</reference>
<dbReference type="STRING" id="283909.R7V0R2"/>
<accession>R7V0R2</accession>
<gene>
    <name evidence="2" type="ORF">CAPTEDRAFT_202737</name>
</gene>
<feature type="non-terminal residue" evidence="2">
    <location>
        <position position="521"/>
    </location>
</feature>
<reference evidence="2 4" key="2">
    <citation type="journal article" date="2013" name="Nature">
        <title>Insights into bilaterian evolution from three spiralian genomes.</title>
        <authorList>
            <person name="Simakov O."/>
            <person name="Marletaz F."/>
            <person name="Cho S.J."/>
            <person name="Edsinger-Gonzales E."/>
            <person name="Havlak P."/>
            <person name="Hellsten U."/>
            <person name="Kuo D.H."/>
            <person name="Larsson T."/>
            <person name="Lv J."/>
            <person name="Arendt D."/>
            <person name="Savage R."/>
            <person name="Osoegawa K."/>
            <person name="de Jong P."/>
            <person name="Grimwood J."/>
            <person name="Chapman J.A."/>
            <person name="Shapiro H."/>
            <person name="Aerts A."/>
            <person name="Otillar R.P."/>
            <person name="Terry A.Y."/>
            <person name="Boore J.L."/>
            <person name="Grigoriev I.V."/>
            <person name="Lindberg D.R."/>
            <person name="Seaver E.C."/>
            <person name="Weisblat D.A."/>
            <person name="Putnam N.H."/>
            <person name="Rokhsar D.S."/>
        </authorList>
    </citation>
    <scope>NUCLEOTIDE SEQUENCE</scope>
    <source>
        <strain evidence="2 4">I ESC-2004</strain>
    </source>
</reference>
<reference evidence="3" key="3">
    <citation type="submission" date="2015-06" db="UniProtKB">
        <authorList>
            <consortium name="EnsemblMetazoa"/>
        </authorList>
    </citation>
    <scope>IDENTIFICATION</scope>
</reference>
<evidence type="ECO:0000313" key="4">
    <source>
        <dbReference type="Proteomes" id="UP000014760"/>
    </source>
</evidence>
<proteinExistence type="predicted"/>
<keyword evidence="1" id="KW-0175">Coiled coil</keyword>
<evidence type="ECO:0000256" key="1">
    <source>
        <dbReference type="SAM" id="Coils"/>
    </source>
</evidence>
<dbReference type="EMBL" id="KB297927">
    <property type="protein sequence ID" value="ELU09802.1"/>
    <property type="molecule type" value="Genomic_DNA"/>
</dbReference>